<dbReference type="InterPro" id="IPR016431">
    <property type="entry name" value="Pyrv-formate_lyase-activ_prd"/>
</dbReference>
<name>A0A7C5XFT2_9CREN</name>
<sequence>MSSSNLYRARLWTLEKNSIRCNVCERRCIIPLGGKGICGNYVNINTTLYHFGYGKISAVESRPIEIKPLFHYWPNSTALTFSSWGCNFYCPWCQNHHLSFRIPRDEDPVTQPEELLRKAIIYSDEGFSASFNEPTVNFDYIVDLAELAVKEDLYFMVVTNGYLTIDAIDKLLQVNVDGWSIDVKGCPKMKKALVNIDHSIIYRNAKYIVDRGGHVEMVYLVVTNTNDFEECVEWIINNHISYLGHSIPLHINRYYPAYKWIEQASSIDKLMYIAQKARDEGIEYVYIGNVGDPLLESTKCPKCGKTLIYRYSYRVWEFNLDRDEDRYKCPRCGYVVPIRGRYIPWKKFYGIYKLC</sequence>
<keyword evidence="4 6" id="KW-0408">Iron</keyword>
<evidence type="ECO:0000259" key="7">
    <source>
        <dbReference type="PROSITE" id="PS51918"/>
    </source>
</evidence>
<dbReference type="AlphaFoldDB" id="A0A7C5XFT2"/>
<dbReference type="InterPro" id="IPR058240">
    <property type="entry name" value="rSAM_sf"/>
</dbReference>
<dbReference type="Gene3D" id="3.20.20.70">
    <property type="entry name" value="Aldolase class I"/>
    <property type="match status" value="1"/>
</dbReference>
<keyword evidence="1" id="KW-0004">4Fe-4S</keyword>
<dbReference type="SUPFAM" id="SSF102114">
    <property type="entry name" value="Radical SAM enzymes"/>
    <property type="match status" value="1"/>
</dbReference>
<dbReference type="InterPro" id="IPR013785">
    <property type="entry name" value="Aldolase_TIM"/>
</dbReference>
<dbReference type="EMBL" id="DRZI01000031">
    <property type="protein sequence ID" value="HHP81219.1"/>
    <property type="molecule type" value="Genomic_DNA"/>
</dbReference>
<dbReference type="SFLD" id="SFLDS00029">
    <property type="entry name" value="Radical_SAM"/>
    <property type="match status" value="1"/>
</dbReference>
<feature type="binding site" evidence="6">
    <location>
        <position position="86"/>
    </location>
    <ligand>
        <name>[4Fe-4S] cluster</name>
        <dbReference type="ChEBI" id="CHEBI:49883"/>
        <note>4Fe-4S-S-AdoMet</note>
    </ligand>
</feature>
<protein>
    <submittedName>
        <fullName evidence="8">Radical SAM protein</fullName>
    </submittedName>
</protein>
<reference evidence="8" key="1">
    <citation type="journal article" date="2020" name="mSystems">
        <title>Genome- and Community-Level Interaction Insights into Carbon Utilization and Element Cycling Functions of Hydrothermarchaeota in Hydrothermal Sediment.</title>
        <authorList>
            <person name="Zhou Z."/>
            <person name="Liu Y."/>
            <person name="Xu W."/>
            <person name="Pan J."/>
            <person name="Luo Z.H."/>
            <person name="Li M."/>
        </authorList>
    </citation>
    <scope>NUCLEOTIDE SEQUENCE [LARGE SCALE GENOMIC DNA]</scope>
    <source>
        <strain evidence="8">SpSt-1121</strain>
    </source>
</reference>
<keyword evidence="2 6" id="KW-0949">S-adenosyl-L-methionine</keyword>
<dbReference type="GO" id="GO:0051539">
    <property type="term" value="F:4 iron, 4 sulfur cluster binding"/>
    <property type="evidence" value="ECO:0007669"/>
    <property type="project" value="UniProtKB-KW"/>
</dbReference>
<keyword evidence="5 6" id="KW-0411">Iron-sulfur</keyword>
<dbReference type="SFLD" id="SFLDG01101">
    <property type="entry name" value="Uncharacterised_Radical_SAM_Su"/>
    <property type="match status" value="1"/>
</dbReference>
<accession>A0A7C5XFT2</accession>
<evidence type="ECO:0000313" key="8">
    <source>
        <dbReference type="EMBL" id="HHP81219.1"/>
    </source>
</evidence>
<dbReference type="GO" id="GO:0003824">
    <property type="term" value="F:catalytic activity"/>
    <property type="evidence" value="ECO:0007669"/>
    <property type="project" value="InterPro"/>
</dbReference>
<comment type="cofactor">
    <cofactor evidence="6">
        <name>[4Fe-4S] cluster</name>
        <dbReference type="ChEBI" id="CHEBI:49883"/>
    </cofactor>
    <text evidence="6">Binds 1 [4Fe-4S] cluster. The cluster is coordinated with 3 cysteines and an exchangeable S-adenosyl-L-methionine.</text>
</comment>
<proteinExistence type="predicted"/>
<dbReference type="InterPro" id="IPR027596">
    <property type="entry name" value="AmmeMemoSam_rS"/>
</dbReference>
<gene>
    <name evidence="8" type="ORF">ENM84_00995</name>
</gene>
<evidence type="ECO:0000256" key="2">
    <source>
        <dbReference type="ARBA" id="ARBA00022691"/>
    </source>
</evidence>
<dbReference type="InterPro" id="IPR034457">
    <property type="entry name" value="Organic_radical-activating"/>
</dbReference>
<keyword evidence="3 6" id="KW-0479">Metal-binding</keyword>
<dbReference type="Pfam" id="PF04055">
    <property type="entry name" value="Radical_SAM"/>
    <property type="match status" value="1"/>
</dbReference>
<feature type="binding site" evidence="6">
    <location>
        <position position="90"/>
    </location>
    <ligand>
        <name>[4Fe-4S] cluster</name>
        <dbReference type="ChEBI" id="CHEBI:49883"/>
        <note>4Fe-4S-S-AdoMet</note>
    </ligand>
</feature>
<dbReference type="GO" id="GO:0046872">
    <property type="term" value="F:metal ion binding"/>
    <property type="evidence" value="ECO:0007669"/>
    <property type="project" value="UniProtKB-KW"/>
</dbReference>
<evidence type="ECO:0000256" key="3">
    <source>
        <dbReference type="ARBA" id="ARBA00022723"/>
    </source>
</evidence>
<comment type="caution">
    <text evidence="8">The sequence shown here is derived from an EMBL/GenBank/DDBJ whole genome shotgun (WGS) entry which is preliminary data.</text>
</comment>
<evidence type="ECO:0000256" key="4">
    <source>
        <dbReference type="ARBA" id="ARBA00023004"/>
    </source>
</evidence>
<dbReference type="PANTHER" id="PTHR30352">
    <property type="entry name" value="PYRUVATE FORMATE-LYASE-ACTIVATING ENZYME"/>
    <property type="match status" value="1"/>
</dbReference>
<organism evidence="8">
    <name type="scientific">Ignisphaera aggregans</name>
    <dbReference type="NCBI Taxonomy" id="334771"/>
    <lineage>
        <taxon>Archaea</taxon>
        <taxon>Thermoproteota</taxon>
        <taxon>Thermoprotei</taxon>
        <taxon>Desulfurococcales</taxon>
        <taxon>Desulfurococcaceae</taxon>
        <taxon>Ignisphaera</taxon>
    </lineage>
</organism>
<dbReference type="PROSITE" id="PS51918">
    <property type="entry name" value="RADICAL_SAM"/>
    <property type="match status" value="1"/>
</dbReference>
<evidence type="ECO:0000256" key="5">
    <source>
        <dbReference type="ARBA" id="ARBA00023014"/>
    </source>
</evidence>
<feature type="domain" description="Radical SAM core" evidence="7">
    <location>
        <begin position="71"/>
        <end position="283"/>
    </location>
</feature>
<evidence type="ECO:0000256" key="1">
    <source>
        <dbReference type="ARBA" id="ARBA00022485"/>
    </source>
</evidence>
<dbReference type="InterPro" id="IPR007197">
    <property type="entry name" value="rSAM"/>
</dbReference>
<feature type="binding site" evidence="6">
    <location>
        <position position="93"/>
    </location>
    <ligand>
        <name>[4Fe-4S] cluster</name>
        <dbReference type="ChEBI" id="CHEBI:49883"/>
        <note>4Fe-4S-S-AdoMet</note>
    </ligand>
</feature>
<dbReference type="CDD" id="cd01335">
    <property type="entry name" value="Radical_SAM"/>
    <property type="match status" value="1"/>
</dbReference>
<evidence type="ECO:0000256" key="6">
    <source>
        <dbReference type="PIRSR" id="PIRSR004869-50"/>
    </source>
</evidence>
<dbReference type="PANTHER" id="PTHR30352:SF5">
    <property type="entry name" value="PYRUVATE FORMATE-LYASE 1-ACTIVATING ENZYME"/>
    <property type="match status" value="1"/>
</dbReference>
<dbReference type="PIRSF" id="PIRSF004869">
    <property type="entry name" value="PflX_prd"/>
    <property type="match status" value="1"/>
</dbReference>